<dbReference type="InterPro" id="IPR036390">
    <property type="entry name" value="WH_DNA-bd_sf"/>
</dbReference>
<dbReference type="PANTHER" id="PTHR46577">
    <property type="entry name" value="HTH-TYPE TRANSCRIPTIONAL REGULATORY PROTEIN GABR"/>
    <property type="match status" value="1"/>
</dbReference>
<dbReference type="Proteomes" id="UP000269883">
    <property type="component" value="Chromosome"/>
</dbReference>
<dbReference type="InterPro" id="IPR000524">
    <property type="entry name" value="Tscrpt_reg_HTH_GntR"/>
</dbReference>
<dbReference type="Pfam" id="PF00392">
    <property type="entry name" value="GntR"/>
    <property type="match status" value="1"/>
</dbReference>
<dbReference type="InterPro" id="IPR015421">
    <property type="entry name" value="PyrdxlP-dep_Trfase_major"/>
</dbReference>
<keyword evidence="4" id="KW-0238">DNA-binding</keyword>
<evidence type="ECO:0000256" key="5">
    <source>
        <dbReference type="ARBA" id="ARBA00023163"/>
    </source>
</evidence>
<comment type="similarity">
    <text evidence="1">In the C-terminal section; belongs to the class-I pyridoxal-phosphate-dependent aminotransferase family.</text>
</comment>
<keyword evidence="2" id="KW-0663">Pyridoxal phosphate</keyword>
<dbReference type="EMBL" id="AP017378">
    <property type="protein sequence ID" value="BBD08820.1"/>
    <property type="molecule type" value="Genomic_DNA"/>
</dbReference>
<keyword evidence="5" id="KW-0804">Transcription</keyword>
<dbReference type="Gene3D" id="1.10.10.10">
    <property type="entry name" value="Winged helix-like DNA-binding domain superfamily/Winged helix DNA-binding domain"/>
    <property type="match status" value="1"/>
</dbReference>
<reference evidence="7 8" key="1">
    <citation type="journal article" date="2018" name="Sci. Adv.">
        <title>Multi-heme cytochromes provide a pathway for survival in energy-limited environments.</title>
        <authorList>
            <person name="Deng X."/>
            <person name="Dohmae N."/>
            <person name="Nealson K.H."/>
            <person name="Hashimoto K."/>
            <person name="Okamoto A."/>
        </authorList>
    </citation>
    <scope>NUCLEOTIDE SEQUENCE [LARGE SCALE GENOMIC DNA]</scope>
    <source>
        <strain evidence="7 8">IS5</strain>
    </source>
</reference>
<gene>
    <name evidence="7" type="ORF">DFE_2094</name>
</gene>
<dbReference type="GO" id="GO:0003700">
    <property type="term" value="F:DNA-binding transcription factor activity"/>
    <property type="evidence" value="ECO:0007669"/>
    <property type="project" value="InterPro"/>
</dbReference>
<dbReference type="AlphaFoldDB" id="A0A2Z6B041"/>
<protein>
    <recommendedName>
        <fullName evidence="6">HTH gntR-type domain-containing protein</fullName>
    </recommendedName>
</protein>
<dbReference type="InterPro" id="IPR015424">
    <property type="entry name" value="PyrdxlP-dep_Trfase"/>
</dbReference>
<accession>A0A2Z6B041</accession>
<dbReference type="SUPFAM" id="SSF46785">
    <property type="entry name" value="Winged helix' DNA-binding domain"/>
    <property type="match status" value="1"/>
</dbReference>
<feature type="domain" description="HTH gntR-type" evidence="6">
    <location>
        <begin position="9"/>
        <end position="77"/>
    </location>
</feature>
<sequence>MQLPETGDCPKYLSIADFIQAAVAEGRLAPGDPLPTHRDLADQLGVTVGTVTRGYAEAARRGLVRGERGRGTYVMQDRQGFAELGQNDGVVDLGLAATTYPLGPSLGATLAELAGRDGLQELLTRHESRGLPRHREAGVRWAAEYGYTAQADNVLVCAGAQHAILATLAAMFSPGDRVAVESLTYPMVKPMAKRLSLQLVPIPMDEQGLMPDALNAACVRDKIRGLYTMPACQNPTLARMPEFRRHEVAAVCRRHGLSIVEDDVYALAVDSSLPPLSMLAPELGYFIAATSKVLCDGLRVAFLCVPPQAVRRLESAIEMSAWKAAGLMAEITSIWISDGSAMRIVEANRTEAAARNELAREVLGKDAFRGQTTGSYIWVPMPRGWRAVDFAETAAERGVIVAHTEHFAVGGLGAEQGVRVSLSGVRDRATLKRGLETLAEMLKL</sequence>
<dbReference type="PROSITE" id="PS50949">
    <property type="entry name" value="HTH_GNTR"/>
    <property type="match status" value="1"/>
</dbReference>
<dbReference type="KEGG" id="dfl:DFE_2094"/>
<dbReference type="CDD" id="cd07377">
    <property type="entry name" value="WHTH_GntR"/>
    <property type="match status" value="1"/>
</dbReference>
<dbReference type="SMART" id="SM00345">
    <property type="entry name" value="HTH_GNTR"/>
    <property type="match status" value="1"/>
</dbReference>
<evidence type="ECO:0000256" key="2">
    <source>
        <dbReference type="ARBA" id="ARBA00022898"/>
    </source>
</evidence>
<dbReference type="GO" id="GO:0030170">
    <property type="term" value="F:pyridoxal phosphate binding"/>
    <property type="evidence" value="ECO:0007669"/>
    <property type="project" value="InterPro"/>
</dbReference>
<organism evidence="7 8">
    <name type="scientific">Desulfovibrio ferrophilus</name>
    <dbReference type="NCBI Taxonomy" id="241368"/>
    <lineage>
        <taxon>Bacteria</taxon>
        <taxon>Pseudomonadati</taxon>
        <taxon>Thermodesulfobacteriota</taxon>
        <taxon>Desulfovibrionia</taxon>
        <taxon>Desulfovibrionales</taxon>
        <taxon>Desulfovibrionaceae</taxon>
        <taxon>Desulfovibrio</taxon>
    </lineage>
</organism>
<dbReference type="Gene3D" id="3.40.640.10">
    <property type="entry name" value="Type I PLP-dependent aspartate aminotransferase-like (Major domain)"/>
    <property type="match status" value="1"/>
</dbReference>
<dbReference type="GO" id="GO:0003677">
    <property type="term" value="F:DNA binding"/>
    <property type="evidence" value="ECO:0007669"/>
    <property type="project" value="UniProtKB-KW"/>
</dbReference>
<dbReference type="InterPro" id="IPR015422">
    <property type="entry name" value="PyrdxlP-dep_Trfase_small"/>
</dbReference>
<evidence type="ECO:0000256" key="3">
    <source>
        <dbReference type="ARBA" id="ARBA00023015"/>
    </source>
</evidence>
<dbReference type="Gene3D" id="3.90.1150.10">
    <property type="entry name" value="Aspartate Aminotransferase, domain 1"/>
    <property type="match status" value="1"/>
</dbReference>
<dbReference type="SUPFAM" id="SSF53383">
    <property type="entry name" value="PLP-dependent transferases"/>
    <property type="match status" value="1"/>
</dbReference>
<dbReference type="InterPro" id="IPR051446">
    <property type="entry name" value="HTH_trans_reg/aminotransferase"/>
</dbReference>
<evidence type="ECO:0000313" key="7">
    <source>
        <dbReference type="EMBL" id="BBD08820.1"/>
    </source>
</evidence>
<dbReference type="InterPro" id="IPR036388">
    <property type="entry name" value="WH-like_DNA-bd_sf"/>
</dbReference>
<keyword evidence="8" id="KW-1185">Reference proteome</keyword>
<evidence type="ECO:0000313" key="8">
    <source>
        <dbReference type="Proteomes" id="UP000269883"/>
    </source>
</evidence>
<dbReference type="InterPro" id="IPR004839">
    <property type="entry name" value="Aminotransferase_I/II_large"/>
</dbReference>
<evidence type="ECO:0000259" key="6">
    <source>
        <dbReference type="PROSITE" id="PS50949"/>
    </source>
</evidence>
<proteinExistence type="inferred from homology"/>
<dbReference type="Pfam" id="PF00155">
    <property type="entry name" value="Aminotran_1_2"/>
    <property type="match status" value="1"/>
</dbReference>
<dbReference type="CDD" id="cd00609">
    <property type="entry name" value="AAT_like"/>
    <property type="match status" value="1"/>
</dbReference>
<evidence type="ECO:0000256" key="4">
    <source>
        <dbReference type="ARBA" id="ARBA00023125"/>
    </source>
</evidence>
<dbReference type="PANTHER" id="PTHR46577:SF1">
    <property type="entry name" value="HTH-TYPE TRANSCRIPTIONAL REGULATORY PROTEIN GABR"/>
    <property type="match status" value="1"/>
</dbReference>
<name>A0A2Z6B041_9BACT</name>
<evidence type="ECO:0000256" key="1">
    <source>
        <dbReference type="ARBA" id="ARBA00005384"/>
    </source>
</evidence>
<keyword evidence="3" id="KW-0805">Transcription regulation</keyword>